<sequence>MWFTSKHNSVPVWLTTHRELDTSSRIRLIFDLLVQRFSMP</sequence>
<organism evidence="1">
    <name type="scientific">hydrothermal vent metagenome</name>
    <dbReference type="NCBI Taxonomy" id="652676"/>
    <lineage>
        <taxon>unclassified sequences</taxon>
        <taxon>metagenomes</taxon>
        <taxon>ecological metagenomes</taxon>
    </lineage>
</organism>
<evidence type="ECO:0008006" key="2">
    <source>
        <dbReference type="Google" id="ProtNLM"/>
    </source>
</evidence>
<accession>A0A3B0UY07</accession>
<reference evidence="1" key="1">
    <citation type="submission" date="2018-06" db="EMBL/GenBank/DDBJ databases">
        <authorList>
            <person name="Zhirakovskaya E."/>
        </authorList>
    </citation>
    <scope>NUCLEOTIDE SEQUENCE</scope>
</reference>
<dbReference type="EMBL" id="UOEQ01000544">
    <property type="protein sequence ID" value="VAW24636.1"/>
    <property type="molecule type" value="Genomic_DNA"/>
</dbReference>
<protein>
    <recommendedName>
        <fullName evidence="2">Transcriptional regulator, LysR family</fullName>
    </recommendedName>
</protein>
<evidence type="ECO:0000313" key="1">
    <source>
        <dbReference type="EMBL" id="VAW24636.1"/>
    </source>
</evidence>
<name>A0A3B0UY07_9ZZZZ</name>
<dbReference type="AlphaFoldDB" id="A0A3B0UY07"/>
<gene>
    <name evidence="1" type="ORF">MNBD_ALPHA11-514</name>
</gene>
<proteinExistence type="predicted"/>